<evidence type="ECO:0008006" key="4">
    <source>
        <dbReference type="Google" id="ProtNLM"/>
    </source>
</evidence>
<dbReference type="RefSeq" id="WP_307179623.1">
    <property type="nucleotide sequence ID" value="NZ_JAUSYP010000001.1"/>
</dbReference>
<evidence type="ECO:0000313" key="2">
    <source>
        <dbReference type="EMBL" id="MDQ0753830.1"/>
    </source>
</evidence>
<feature type="compositionally biased region" description="Low complexity" evidence="1">
    <location>
        <begin position="233"/>
        <end position="244"/>
    </location>
</feature>
<evidence type="ECO:0000313" key="3">
    <source>
        <dbReference type="Proteomes" id="UP001232755"/>
    </source>
</evidence>
<organism evidence="2 3">
    <name type="scientific">Streptomyces africanus</name>
    <dbReference type="NCBI Taxonomy" id="231024"/>
    <lineage>
        <taxon>Bacteria</taxon>
        <taxon>Bacillati</taxon>
        <taxon>Actinomycetota</taxon>
        <taxon>Actinomycetes</taxon>
        <taxon>Kitasatosporales</taxon>
        <taxon>Streptomycetaceae</taxon>
        <taxon>Streptomyces</taxon>
    </lineage>
</organism>
<evidence type="ECO:0000256" key="1">
    <source>
        <dbReference type="SAM" id="MobiDB-lite"/>
    </source>
</evidence>
<keyword evidence="3" id="KW-1185">Reference proteome</keyword>
<dbReference type="Gene3D" id="2.50.20.20">
    <property type="match status" value="1"/>
</dbReference>
<feature type="region of interest" description="Disordered" evidence="1">
    <location>
        <begin position="262"/>
        <end position="288"/>
    </location>
</feature>
<dbReference type="Proteomes" id="UP001232755">
    <property type="component" value="Unassembled WGS sequence"/>
</dbReference>
<dbReference type="InterPro" id="IPR029046">
    <property type="entry name" value="LolA/LolB/LppX"/>
</dbReference>
<dbReference type="SUPFAM" id="SSF89392">
    <property type="entry name" value="Prokaryotic lipoproteins and lipoprotein localization factors"/>
    <property type="match status" value="1"/>
</dbReference>
<gene>
    <name evidence="2" type="ORF">QF034_008061</name>
</gene>
<reference evidence="2 3" key="1">
    <citation type="submission" date="2023-07" db="EMBL/GenBank/DDBJ databases">
        <title>Comparative genomics of wheat-associated soil bacteria to identify genetic determinants of phenazine resistance.</title>
        <authorList>
            <person name="Mouncey N."/>
        </authorList>
    </citation>
    <scope>NUCLEOTIDE SEQUENCE [LARGE SCALE GENOMIC DNA]</scope>
    <source>
        <strain evidence="2 3">B3I12</strain>
    </source>
</reference>
<protein>
    <recommendedName>
        <fullName evidence="4">Lipoprotein</fullName>
    </recommendedName>
</protein>
<feature type="region of interest" description="Disordered" evidence="1">
    <location>
        <begin position="73"/>
        <end position="92"/>
    </location>
</feature>
<name>A0ABU0R2E6_9ACTN</name>
<feature type="region of interest" description="Disordered" evidence="1">
    <location>
        <begin position="228"/>
        <end position="249"/>
    </location>
</feature>
<feature type="compositionally biased region" description="Polar residues" evidence="1">
    <location>
        <begin position="73"/>
        <end position="84"/>
    </location>
</feature>
<sequence>MGRASNGRKVCALGVAGVLAGTVLVGCGDDTGDGARDSSAEGSTQEDGTQAVRSAYDRTAEEDTARVKLQVRTSAQGASETANGQGAVDLDDGDSVMTLTVQGQRIEQRVVDQVLYQKMPKGQAPGGKPWIKIDLGKVSAQQGTGDRSMSDPAQSAAYAKAITDEDVTKKGTATIDGVETTRYRVSVDVAKLPGGDTLRQQVGPTLPMDVWLDEEGRMRRQQIDMTLKAAPGSTERSSTDASSSPQKVTVRTVMDFTDFGTEVEADAPPAGQVTDMTGKALDQGEKRS</sequence>
<dbReference type="PROSITE" id="PS51257">
    <property type="entry name" value="PROKAR_LIPOPROTEIN"/>
    <property type="match status" value="1"/>
</dbReference>
<comment type="caution">
    <text evidence="2">The sequence shown here is derived from an EMBL/GenBank/DDBJ whole genome shotgun (WGS) entry which is preliminary data.</text>
</comment>
<feature type="region of interest" description="Disordered" evidence="1">
    <location>
        <begin position="33"/>
        <end position="52"/>
    </location>
</feature>
<proteinExistence type="predicted"/>
<dbReference type="EMBL" id="JAUSYP010000001">
    <property type="protein sequence ID" value="MDQ0753830.1"/>
    <property type="molecule type" value="Genomic_DNA"/>
</dbReference>
<feature type="compositionally biased region" description="Polar residues" evidence="1">
    <location>
        <begin position="40"/>
        <end position="52"/>
    </location>
</feature>
<accession>A0ABU0R2E6</accession>